<proteinExistence type="predicted"/>
<dbReference type="InterPro" id="IPR003347">
    <property type="entry name" value="JmjC_dom"/>
</dbReference>
<evidence type="ECO:0000313" key="2">
    <source>
        <dbReference type="EMBL" id="CAE0797358.1"/>
    </source>
</evidence>
<dbReference type="InterPro" id="IPR014710">
    <property type="entry name" value="RmlC-like_jellyroll"/>
</dbReference>
<dbReference type="EMBL" id="HBJA01026071">
    <property type="protein sequence ID" value="CAE0797358.1"/>
    <property type="molecule type" value="Transcribed_RNA"/>
</dbReference>
<dbReference type="SUPFAM" id="SSF51197">
    <property type="entry name" value="Clavaminate synthase-like"/>
    <property type="match status" value="1"/>
</dbReference>
<dbReference type="PANTHER" id="PTHR12461">
    <property type="entry name" value="HYPOXIA-INDUCIBLE FACTOR 1 ALPHA INHIBITOR-RELATED"/>
    <property type="match status" value="1"/>
</dbReference>
<dbReference type="PROSITE" id="PS51184">
    <property type="entry name" value="JMJC"/>
    <property type="match status" value="1"/>
</dbReference>
<dbReference type="Pfam" id="PF13621">
    <property type="entry name" value="Cupin_8"/>
    <property type="match status" value="1"/>
</dbReference>
<dbReference type="InterPro" id="IPR041667">
    <property type="entry name" value="Cupin_8"/>
</dbReference>
<accession>A0A7S4FID7</accession>
<gene>
    <name evidence="2" type="ORF">EGYM00163_LOCUS8478</name>
</gene>
<organism evidence="2">
    <name type="scientific">Eutreptiella gymnastica</name>
    <dbReference type="NCBI Taxonomy" id="73025"/>
    <lineage>
        <taxon>Eukaryota</taxon>
        <taxon>Discoba</taxon>
        <taxon>Euglenozoa</taxon>
        <taxon>Euglenida</taxon>
        <taxon>Spirocuta</taxon>
        <taxon>Euglenophyceae</taxon>
        <taxon>Eutreptiales</taxon>
        <taxon>Eutreptiaceae</taxon>
        <taxon>Eutreptiella</taxon>
    </lineage>
</organism>
<feature type="domain" description="JmjC" evidence="1">
    <location>
        <begin position="162"/>
        <end position="329"/>
    </location>
</feature>
<dbReference type="Gene3D" id="2.60.120.10">
    <property type="entry name" value="Jelly Rolls"/>
    <property type="match status" value="1"/>
</dbReference>
<sequence>MLSAFVRLGLICLSGVFYFAIALAEVGFGFDESEDVMEQGGCVADSMLYNLLEISLVPRVTASTVKESIQYQFNPVVFHRHDGRQWEVLEKWSLPSLGRRVGANVTIPVIRSFNPLIWAFDATSEPTNFQGVKQSCDIVDLPFRDFVEGISSPTISSEESDLVEPNLHLHLNAPLEKLSKDLLADVQPYVELFESCRAELRVTMSTAGTTSALHYNIQRRVRVQVTGSTRALLFPPEAAKALYLFPHIHPHRSCSQLQTPPADLRRYPLAVKLREAGLVAQEVTLMQGEVLSIPPFWLTVLTNVDSGIAIDMQQPAAFQAAVDRLLHRTIPELPAAFTLDQTVAVGRHFLTTLLRSLRRKVPRLAQFAIDGHHKQRYEPLMGSDSITLTTIKVKRHCKDPMTLESMPITSSNLMKLVRTAYDRLEQLAQMIKPFDAFEVVLGDYLDLVALQSVQRHHVSVSAFFANCFSDLR</sequence>
<dbReference type="PANTHER" id="PTHR12461:SF105">
    <property type="entry name" value="HYPOXIA-INDUCIBLE FACTOR 1-ALPHA INHIBITOR"/>
    <property type="match status" value="1"/>
</dbReference>
<reference evidence="2" key="1">
    <citation type="submission" date="2021-01" db="EMBL/GenBank/DDBJ databases">
        <authorList>
            <person name="Corre E."/>
            <person name="Pelletier E."/>
            <person name="Niang G."/>
            <person name="Scheremetjew M."/>
            <person name="Finn R."/>
            <person name="Kale V."/>
            <person name="Holt S."/>
            <person name="Cochrane G."/>
            <person name="Meng A."/>
            <person name="Brown T."/>
            <person name="Cohen L."/>
        </authorList>
    </citation>
    <scope>NUCLEOTIDE SEQUENCE</scope>
    <source>
        <strain evidence="2">CCMP1594</strain>
    </source>
</reference>
<dbReference type="AlphaFoldDB" id="A0A7S4FID7"/>
<evidence type="ECO:0000259" key="1">
    <source>
        <dbReference type="PROSITE" id="PS51184"/>
    </source>
</evidence>
<protein>
    <recommendedName>
        <fullName evidence="1">JmjC domain-containing protein</fullName>
    </recommendedName>
</protein>
<name>A0A7S4FID7_9EUGL</name>